<dbReference type="EnsemblMetazoa" id="GPAI036719-RA">
    <property type="protein sequence ID" value="GPAI036719-PA"/>
    <property type="gene ID" value="GPAI036719"/>
</dbReference>
<sequence>MQRRMRFKAQRSLCISGFPIFLALVIRRLVTLISAQANLLDQNEATVFSINALPGNYYAYVFAYREKKESENHYVNKRGKERNSETKYLMQVTTPRSSKLFLTSEVSNVPDQVPKADLQNYYNRKGEAENSS</sequence>
<evidence type="ECO:0000259" key="1">
    <source>
        <dbReference type="Pfam" id="PF05529"/>
    </source>
</evidence>
<accession>A0A1B0A7H3</accession>
<name>A0A1B0A7H3_GLOPL</name>
<organism evidence="2 3">
    <name type="scientific">Glossina pallidipes</name>
    <name type="common">Tsetse fly</name>
    <dbReference type="NCBI Taxonomy" id="7398"/>
    <lineage>
        <taxon>Eukaryota</taxon>
        <taxon>Metazoa</taxon>
        <taxon>Ecdysozoa</taxon>
        <taxon>Arthropoda</taxon>
        <taxon>Hexapoda</taxon>
        <taxon>Insecta</taxon>
        <taxon>Pterygota</taxon>
        <taxon>Neoptera</taxon>
        <taxon>Endopterygota</taxon>
        <taxon>Diptera</taxon>
        <taxon>Brachycera</taxon>
        <taxon>Muscomorpha</taxon>
        <taxon>Hippoboscoidea</taxon>
        <taxon>Glossinidae</taxon>
        <taxon>Glossina</taxon>
    </lineage>
</organism>
<dbReference type="Proteomes" id="UP000092445">
    <property type="component" value="Unassembled WGS sequence"/>
</dbReference>
<evidence type="ECO:0000313" key="2">
    <source>
        <dbReference type="EnsemblMetazoa" id="GPAI036719-PA"/>
    </source>
</evidence>
<dbReference type="STRING" id="7398.A0A1B0A7H3"/>
<evidence type="ECO:0000313" key="3">
    <source>
        <dbReference type="Proteomes" id="UP000092445"/>
    </source>
</evidence>
<dbReference type="VEuPathDB" id="VectorBase:GPAI036719"/>
<feature type="domain" description="BAP29/BAP31 transmembrane" evidence="1">
    <location>
        <begin position="5"/>
        <end position="45"/>
    </location>
</feature>
<reference evidence="2" key="2">
    <citation type="submission" date="2020-05" db="UniProtKB">
        <authorList>
            <consortium name="EnsemblMetazoa"/>
        </authorList>
    </citation>
    <scope>IDENTIFICATION</scope>
    <source>
        <strain evidence="2">IAEA</strain>
    </source>
</reference>
<proteinExistence type="predicted"/>
<protein>
    <submittedName>
        <fullName evidence="2">Bap31 domain-containing protein</fullName>
    </submittedName>
</protein>
<reference evidence="3" key="1">
    <citation type="submission" date="2014-03" db="EMBL/GenBank/DDBJ databases">
        <authorList>
            <person name="Aksoy S."/>
            <person name="Warren W."/>
            <person name="Wilson R.K."/>
        </authorList>
    </citation>
    <scope>NUCLEOTIDE SEQUENCE [LARGE SCALE GENOMIC DNA]</scope>
    <source>
        <strain evidence="3">IAEA</strain>
    </source>
</reference>
<dbReference type="Pfam" id="PF05529">
    <property type="entry name" value="Bap31"/>
    <property type="match status" value="1"/>
</dbReference>
<dbReference type="InterPro" id="IPR040463">
    <property type="entry name" value="BAP29/BAP31_N"/>
</dbReference>
<keyword evidence="3" id="KW-1185">Reference proteome</keyword>
<dbReference type="AlphaFoldDB" id="A0A1B0A7H3"/>